<name>A0A6A3MR16_9STRA</name>
<protein>
    <recommendedName>
        <fullName evidence="2">BROMI C-terminal Rab TBC-like domain-containing protein</fullName>
    </recommendedName>
</protein>
<organism evidence="3 4">
    <name type="scientific">Phytophthora fragariae</name>
    <dbReference type="NCBI Taxonomy" id="53985"/>
    <lineage>
        <taxon>Eukaryota</taxon>
        <taxon>Sar</taxon>
        <taxon>Stramenopiles</taxon>
        <taxon>Oomycota</taxon>
        <taxon>Peronosporomycetes</taxon>
        <taxon>Peronosporales</taxon>
        <taxon>Peronosporaceae</taxon>
        <taxon>Phytophthora</taxon>
    </lineage>
</organism>
<keyword evidence="1" id="KW-0812">Transmembrane</keyword>
<sequence>MARLEATGALEELLRQQRSLVDQTLYPLLEDAPLGDLLQHFQSTLLALQSQEPSFWQLQVVEFIRNFLKTRVGGCVRDAVRSAASGELQDPEQVVASVRAHVETSCELEEALRQLSSDVEREVNRLTELLSADKENRRRFEDTDDHFLDQFWSRLQKLADTREWQPKSDEEREAEEVEESESCSFEILTFDDDLNDVSRSAVSFPCMEDFPGTIIRMQSTDALERATGLDELMQMPIVEVIHSGPIFPAACSAVVGLFLDIGDIRGVGCDTAERAKSVIFDLMNQVEDAAQFLELYGAVLEFVGLHLEAGKLYLDRQSIFESTDAHSVAVLDCFRVLHALICRVTRHWVYFSSDALARMMYSTFYLLTMYSNTETEVEVKRVSPLLMMSLIDDCPVQWFRLWLLNCPSTRQLFVAMEESGFIADLLQYMSRVRPLALRRLSTGSTDAIEKRAVQSALIVLSYICEYQEGRELLSRWKRVSAHAFIKQRHTSWGRPALETIAAENDSLFRSVQPETTCQDQQEELDADYEHLGAGAVDALILSIASVIVTLPIHSQEIVYVPYDEKWTKAISNSAATYLHAAHGDDLTAVLVKIIDSGWTHSLSSDYSTTELEENNPCVPALLNCSGFLADLQLLNLAAKSSQQRDVLCSDSELLGSCSLLEKQLRYAFEFVGGSNERILRCELYAFDGHSRQNGSTDTTHVKEPVIKEASDFIITLHNKILQALQDGIKTGSSVPMDFVLISQASWEMINDLETKSVVSTSFGPYRSAASFTEVFAKLMYNLITSNRSRVEVSANSTDVGEMDATAVTCSGQDFAEFFPTDSERKLMNRLYKNYASGLSLDSSPTLLHCIVKKFGRVAMDCFPVTMLMILYPTYGEADILQFLSHCLTSSSGCFLWPRSAATCGDEVDAGNVVSPAMLIAEGVEIIMEREFPLVLQAIDQRQCSLSSLVLRWHTQSFWNYFDWENIVIYTYFSILYGAEFQVYIIVAILKHLEPTMRDLTASHNTQSLLPFLTLIQEPIRNFRFSQWRALLLRLRSEYHEEVRAILLSHKTEQERT</sequence>
<proteinExistence type="predicted"/>
<comment type="caution">
    <text evidence="3">The sequence shown here is derived from an EMBL/GenBank/DDBJ whole genome shotgun (WGS) entry which is preliminary data.</text>
</comment>
<evidence type="ECO:0000256" key="1">
    <source>
        <dbReference type="SAM" id="Phobius"/>
    </source>
</evidence>
<reference evidence="3 4" key="1">
    <citation type="submission" date="2018-09" db="EMBL/GenBank/DDBJ databases">
        <title>Genomic investigation of the strawberry pathogen Phytophthora fragariae indicates pathogenicity is determined by transcriptional variation in three key races.</title>
        <authorList>
            <person name="Adams T.M."/>
            <person name="Armitage A.D."/>
            <person name="Sobczyk M.K."/>
            <person name="Bates H.J."/>
            <person name="Dunwell J.M."/>
            <person name="Nellist C.F."/>
            <person name="Harrison R.J."/>
        </authorList>
    </citation>
    <scope>NUCLEOTIDE SEQUENCE [LARGE SCALE GENOMIC DNA]</scope>
    <source>
        <strain evidence="3 4">SCRP245</strain>
    </source>
</reference>
<dbReference type="AlphaFoldDB" id="A0A6A3MR16"/>
<accession>A0A6A3MR16</accession>
<dbReference type="InterPro" id="IPR055392">
    <property type="entry name" value="BROMI_C"/>
</dbReference>
<keyword evidence="1" id="KW-0472">Membrane</keyword>
<evidence type="ECO:0000313" key="4">
    <source>
        <dbReference type="Proteomes" id="UP000460718"/>
    </source>
</evidence>
<feature type="transmembrane region" description="Helical" evidence="1">
    <location>
        <begin position="966"/>
        <end position="989"/>
    </location>
</feature>
<keyword evidence="1" id="KW-1133">Transmembrane helix</keyword>
<evidence type="ECO:0000259" key="2">
    <source>
        <dbReference type="Pfam" id="PF23440"/>
    </source>
</evidence>
<feature type="domain" description="BROMI C-terminal Rab TBC-like" evidence="2">
    <location>
        <begin position="855"/>
        <end position="1042"/>
    </location>
</feature>
<dbReference type="EMBL" id="QXFW01000004">
    <property type="protein sequence ID" value="KAE9031254.1"/>
    <property type="molecule type" value="Genomic_DNA"/>
</dbReference>
<dbReference type="Pfam" id="PF23440">
    <property type="entry name" value="BROMI_C"/>
    <property type="match status" value="1"/>
</dbReference>
<dbReference type="Proteomes" id="UP000460718">
    <property type="component" value="Unassembled WGS sequence"/>
</dbReference>
<gene>
    <name evidence="3" type="ORF">PF011_g203</name>
</gene>
<evidence type="ECO:0000313" key="3">
    <source>
        <dbReference type="EMBL" id="KAE9031254.1"/>
    </source>
</evidence>